<accession>A0A9W9Y932</accession>
<name>A0A9W9Y932_9CNID</name>
<feature type="region of interest" description="Disordered" evidence="1">
    <location>
        <begin position="242"/>
        <end position="262"/>
    </location>
</feature>
<feature type="region of interest" description="Disordered" evidence="1">
    <location>
        <begin position="52"/>
        <end position="125"/>
    </location>
</feature>
<organism evidence="2 3">
    <name type="scientific">Desmophyllum pertusum</name>
    <dbReference type="NCBI Taxonomy" id="174260"/>
    <lineage>
        <taxon>Eukaryota</taxon>
        <taxon>Metazoa</taxon>
        <taxon>Cnidaria</taxon>
        <taxon>Anthozoa</taxon>
        <taxon>Hexacorallia</taxon>
        <taxon>Scleractinia</taxon>
        <taxon>Caryophylliina</taxon>
        <taxon>Caryophylliidae</taxon>
        <taxon>Desmophyllum</taxon>
    </lineage>
</organism>
<dbReference type="EMBL" id="MU827805">
    <property type="protein sequence ID" value="KAJ7326021.1"/>
    <property type="molecule type" value="Genomic_DNA"/>
</dbReference>
<feature type="region of interest" description="Disordered" evidence="1">
    <location>
        <begin position="1"/>
        <end position="26"/>
    </location>
</feature>
<proteinExistence type="predicted"/>
<reference evidence="2" key="1">
    <citation type="submission" date="2023-01" db="EMBL/GenBank/DDBJ databases">
        <title>Genome assembly of the deep-sea coral Lophelia pertusa.</title>
        <authorList>
            <person name="Herrera S."/>
            <person name="Cordes E."/>
        </authorList>
    </citation>
    <scope>NUCLEOTIDE SEQUENCE</scope>
    <source>
        <strain evidence="2">USNM1676648</strain>
        <tissue evidence="2">Polyp</tissue>
    </source>
</reference>
<comment type="caution">
    <text evidence="2">The sequence shown here is derived from an EMBL/GenBank/DDBJ whole genome shotgun (WGS) entry which is preliminary data.</text>
</comment>
<dbReference type="Proteomes" id="UP001163046">
    <property type="component" value="Unassembled WGS sequence"/>
</dbReference>
<keyword evidence="3" id="KW-1185">Reference proteome</keyword>
<dbReference type="AlphaFoldDB" id="A0A9W9Y932"/>
<feature type="compositionally biased region" description="Acidic residues" evidence="1">
    <location>
        <begin position="58"/>
        <end position="68"/>
    </location>
</feature>
<protein>
    <submittedName>
        <fullName evidence="2">Uncharacterized protein</fullName>
    </submittedName>
</protein>
<evidence type="ECO:0000256" key="1">
    <source>
        <dbReference type="SAM" id="MobiDB-lite"/>
    </source>
</evidence>
<feature type="compositionally biased region" description="Low complexity" evidence="1">
    <location>
        <begin position="141"/>
        <end position="158"/>
    </location>
</feature>
<dbReference type="OrthoDB" id="10599711at2759"/>
<feature type="region of interest" description="Disordered" evidence="1">
    <location>
        <begin position="141"/>
        <end position="174"/>
    </location>
</feature>
<sequence>MWKPDEVASSSDESFEEEISAGNSGNFETAAGACKLKSVFDNIFADIQASIPTLELENSSEESDDNEEPLLYTREVWPLSPNMLPQTSLLSSKPDNSPAASASDSGLFLVSPDGQTTSSSSLSDCDQDSIEFLGSSPMLLPSTLPSKSVTSISTQTTSTEDEYSERQTSKSTAAVNAITSDHAINQETVELRFDLLEHLNLSDYLERTNEVTVPPVFPPILADSECSDDADDSTSLMEELVRLSRKQQSDAAPGPVNPVDHH</sequence>
<feature type="compositionally biased region" description="Low complexity" evidence="1">
    <location>
        <begin position="91"/>
        <end position="124"/>
    </location>
</feature>
<evidence type="ECO:0000313" key="3">
    <source>
        <dbReference type="Proteomes" id="UP001163046"/>
    </source>
</evidence>
<gene>
    <name evidence="2" type="ORF">OS493_028744</name>
</gene>
<evidence type="ECO:0000313" key="2">
    <source>
        <dbReference type="EMBL" id="KAJ7326021.1"/>
    </source>
</evidence>